<accession>A0ABU6JAE0</accession>
<protein>
    <submittedName>
        <fullName evidence="1">Uncharacterized protein</fullName>
    </submittedName>
</protein>
<gene>
    <name evidence="1" type="ORF">RY831_14710</name>
</gene>
<proteinExistence type="predicted"/>
<dbReference type="EMBL" id="JAWIIV010000011">
    <property type="protein sequence ID" value="MEC4720411.1"/>
    <property type="molecule type" value="Genomic_DNA"/>
</dbReference>
<evidence type="ECO:0000313" key="1">
    <source>
        <dbReference type="EMBL" id="MEC4720411.1"/>
    </source>
</evidence>
<name>A0ABU6JAE0_9BURK</name>
<organism evidence="1 2">
    <name type="scientific">Noviherbaspirillum album</name>
    <dbReference type="NCBI Taxonomy" id="3080276"/>
    <lineage>
        <taxon>Bacteria</taxon>
        <taxon>Pseudomonadati</taxon>
        <taxon>Pseudomonadota</taxon>
        <taxon>Betaproteobacteria</taxon>
        <taxon>Burkholderiales</taxon>
        <taxon>Oxalobacteraceae</taxon>
        <taxon>Noviherbaspirillum</taxon>
    </lineage>
</organism>
<comment type="caution">
    <text evidence="1">The sequence shown here is derived from an EMBL/GenBank/DDBJ whole genome shotgun (WGS) entry which is preliminary data.</text>
</comment>
<dbReference type="Proteomes" id="UP001352263">
    <property type="component" value="Unassembled WGS sequence"/>
</dbReference>
<evidence type="ECO:0000313" key="2">
    <source>
        <dbReference type="Proteomes" id="UP001352263"/>
    </source>
</evidence>
<keyword evidence="2" id="KW-1185">Reference proteome</keyword>
<reference evidence="1 2" key="1">
    <citation type="submission" date="2023-10" db="EMBL/GenBank/DDBJ databases">
        <title>Noviherbaspirillum sp. CPCC 100848 genome assembly.</title>
        <authorList>
            <person name="Li X.Y."/>
            <person name="Fang X.M."/>
        </authorList>
    </citation>
    <scope>NUCLEOTIDE SEQUENCE [LARGE SCALE GENOMIC DNA]</scope>
    <source>
        <strain evidence="1 2">CPCC 100848</strain>
    </source>
</reference>
<dbReference type="RefSeq" id="WP_326507130.1">
    <property type="nucleotide sequence ID" value="NZ_JAWIIV010000011.1"/>
</dbReference>
<sequence length="67" mass="7821">MDDLDGFHKGRVIGFYLDRPIYDYVLILGQRYEYRGLATQVDRKKENMGLSSNEAYLDPGLLYTKDI</sequence>